<comment type="caution">
    <text evidence="2">The sequence shown here is derived from an EMBL/GenBank/DDBJ whole genome shotgun (WGS) entry which is preliminary data.</text>
</comment>
<dbReference type="PANTHER" id="PTHR43798">
    <property type="entry name" value="MONOACYLGLYCEROL LIPASE"/>
    <property type="match status" value="1"/>
</dbReference>
<dbReference type="RefSeq" id="WP_121689415.1">
    <property type="nucleotide sequence ID" value="NZ_RCUY01000015.1"/>
</dbReference>
<feature type="domain" description="Serine aminopeptidase S33" evidence="1">
    <location>
        <begin position="63"/>
        <end position="271"/>
    </location>
</feature>
<keyword evidence="2" id="KW-0378">Hydrolase</keyword>
<accession>A0A3L7AI37</accession>
<evidence type="ECO:0000313" key="2">
    <source>
        <dbReference type="EMBL" id="RLP79241.1"/>
    </source>
</evidence>
<gene>
    <name evidence="2" type="ORF">D9V34_15690</name>
</gene>
<protein>
    <submittedName>
        <fullName evidence="2">Alpha/beta hydrolase</fullName>
    </submittedName>
</protein>
<dbReference type="InterPro" id="IPR029058">
    <property type="entry name" value="AB_hydrolase_fold"/>
</dbReference>
<evidence type="ECO:0000313" key="3">
    <source>
        <dbReference type="Proteomes" id="UP000269438"/>
    </source>
</evidence>
<dbReference type="AlphaFoldDB" id="A0A3L7AI37"/>
<dbReference type="SUPFAM" id="SSF53474">
    <property type="entry name" value="alpha/beta-Hydrolases"/>
    <property type="match status" value="1"/>
</dbReference>
<dbReference type="EMBL" id="RCUY01000015">
    <property type="protein sequence ID" value="RLP79241.1"/>
    <property type="molecule type" value="Genomic_DNA"/>
</dbReference>
<name>A0A3L7AI37_9MICO</name>
<evidence type="ECO:0000259" key="1">
    <source>
        <dbReference type="Pfam" id="PF12146"/>
    </source>
</evidence>
<keyword evidence="3" id="KW-1185">Reference proteome</keyword>
<dbReference type="GO" id="GO:0016020">
    <property type="term" value="C:membrane"/>
    <property type="evidence" value="ECO:0007669"/>
    <property type="project" value="TreeGrafter"/>
</dbReference>
<dbReference type="Proteomes" id="UP000269438">
    <property type="component" value="Unassembled WGS sequence"/>
</dbReference>
<dbReference type="PANTHER" id="PTHR43798:SF33">
    <property type="entry name" value="HYDROLASE, PUTATIVE (AFU_ORTHOLOGUE AFUA_2G14860)-RELATED"/>
    <property type="match status" value="1"/>
</dbReference>
<sequence>MTEHIWETDVLGAPFEARTLPLGTDVHGEVVATLVRDTRRPKRFESRPGYVLPRQAIAHDTDVLYLHGWSDYFFQTELADFWHQRGARFHALDLRDYGRSMRPDRAPGFITDLTTYDADIEAALTVMGHGEEAPVSRRLIILAHSTGGLTASLWANRHPGRIDALILNSPWLEFQGGELGRGTLEPLLSLGARYDPRVTLPGVDFGYYSRATSAAFEGEWAFDDRWRPERGFPVAVGWLRAVLAGHTQVARGLAIEVPVLTLLSDSSTVTASWNERMKHSDSVLVVSDIAERALKLGTTVTVSRVAGALHDVFLSERGVRDHAYAQMDAWLRGF</sequence>
<dbReference type="Pfam" id="PF12146">
    <property type="entry name" value="Hydrolase_4"/>
    <property type="match status" value="1"/>
</dbReference>
<dbReference type="InterPro" id="IPR022742">
    <property type="entry name" value="Hydrolase_4"/>
</dbReference>
<reference evidence="2 3" key="1">
    <citation type="submission" date="2018-10" db="EMBL/GenBank/DDBJ databases">
        <authorList>
            <person name="Li J."/>
        </authorList>
    </citation>
    <scope>NUCLEOTIDE SEQUENCE [LARGE SCALE GENOMIC DNA]</scope>
    <source>
        <strain evidence="2 3">JCM 11654</strain>
    </source>
</reference>
<dbReference type="GO" id="GO:0016787">
    <property type="term" value="F:hydrolase activity"/>
    <property type="evidence" value="ECO:0007669"/>
    <property type="project" value="UniProtKB-KW"/>
</dbReference>
<dbReference type="InterPro" id="IPR050266">
    <property type="entry name" value="AB_hydrolase_sf"/>
</dbReference>
<organism evidence="2 3">
    <name type="scientific">Mycetocola lacteus</name>
    <dbReference type="NCBI Taxonomy" id="76637"/>
    <lineage>
        <taxon>Bacteria</taxon>
        <taxon>Bacillati</taxon>
        <taxon>Actinomycetota</taxon>
        <taxon>Actinomycetes</taxon>
        <taxon>Micrococcales</taxon>
        <taxon>Microbacteriaceae</taxon>
        <taxon>Mycetocola</taxon>
    </lineage>
</organism>
<dbReference type="OrthoDB" id="9801217at2"/>
<proteinExistence type="predicted"/>
<dbReference type="Gene3D" id="3.40.50.1820">
    <property type="entry name" value="alpha/beta hydrolase"/>
    <property type="match status" value="1"/>
</dbReference>